<keyword evidence="3" id="KW-1185">Reference proteome</keyword>
<protein>
    <submittedName>
        <fullName evidence="2">Uncharacterized protein</fullName>
    </submittedName>
</protein>
<name>A0A6A6DJ19_9PEZI</name>
<dbReference type="Proteomes" id="UP000800200">
    <property type="component" value="Unassembled WGS sequence"/>
</dbReference>
<accession>A0A6A6DJ19</accession>
<dbReference type="OrthoDB" id="10042665at2759"/>
<evidence type="ECO:0000313" key="2">
    <source>
        <dbReference type="EMBL" id="KAF2177556.1"/>
    </source>
</evidence>
<dbReference type="EMBL" id="ML994687">
    <property type="protein sequence ID" value="KAF2177556.1"/>
    <property type="molecule type" value="Genomic_DNA"/>
</dbReference>
<feature type="region of interest" description="Disordered" evidence="1">
    <location>
        <begin position="1"/>
        <end position="20"/>
    </location>
</feature>
<evidence type="ECO:0000256" key="1">
    <source>
        <dbReference type="SAM" id="MobiDB-lite"/>
    </source>
</evidence>
<organism evidence="2 3">
    <name type="scientific">Zopfia rhizophila CBS 207.26</name>
    <dbReference type="NCBI Taxonomy" id="1314779"/>
    <lineage>
        <taxon>Eukaryota</taxon>
        <taxon>Fungi</taxon>
        <taxon>Dikarya</taxon>
        <taxon>Ascomycota</taxon>
        <taxon>Pezizomycotina</taxon>
        <taxon>Dothideomycetes</taxon>
        <taxon>Dothideomycetes incertae sedis</taxon>
        <taxon>Zopfiaceae</taxon>
        <taxon>Zopfia</taxon>
    </lineage>
</organism>
<proteinExistence type="predicted"/>
<sequence length="110" mass="12235">MAPDTPPYYDSPQAPVVTPGLPRSDPITAITLAELLKDAVKAIRATADASKTDDPQTTESADHSCALEFQIVDEVWDEKSYRYNIVESSKEAPKNSNYYVFVVRWRIGCP</sequence>
<dbReference type="AlphaFoldDB" id="A0A6A6DJ19"/>
<reference evidence="2" key="1">
    <citation type="journal article" date="2020" name="Stud. Mycol.">
        <title>101 Dothideomycetes genomes: a test case for predicting lifestyles and emergence of pathogens.</title>
        <authorList>
            <person name="Haridas S."/>
            <person name="Albert R."/>
            <person name="Binder M."/>
            <person name="Bloem J."/>
            <person name="Labutti K."/>
            <person name="Salamov A."/>
            <person name="Andreopoulos B."/>
            <person name="Baker S."/>
            <person name="Barry K."/>
            <person name="Bills G."/>
            <person name="Bluhm B."/>
            <person name="Cannon C."/>
            <person name="Castanera R."/>
            <person name="Culley D."/>
            <person name="Daum C."/>
            <person name="Ezra D."/>
            <person name="Gonzalez J."/>
            <person name="Henrissat B."/>
            <person name="Kuo A."/>
            <person name="Liang C."/>
            <person name="Lipzen A."/>
            <person name="Lutzoni F."/>
            <person name="Magnuson J."/>
            <person name="Mondo S."/>
            <person name="Nolan M."/>
            <person name="Ohm R."/>
            <person name="Pangilinan J."/>
            <person name="Park H.-J."/>
            <person name="Ramirez L."/>
            <person name="Alfaro M."/>
            <person name="Sun H."/>
            <person name="Tritt A."/>
            <person name="Yoshinaga Y."/>
            <person name="Zwiers L.-H."/>
            <person name="Turgeon B."/>
            <person name="Goodwin S."/>
            <person name="Spatafora J."/>
            <person name="Crous P."/>
            <person name="Grigoriev I."/>
        </authorList>
    </citation>
    <scope>NUCLEOTIDE SEQUENCE</scope>
    <source>
        <strain evidence="2">CBS 207.26</strain>
    </source>
</reference>
<evidence type="ECO:0000313" key="3">
    <source>
        <dbReference type="Proteomes" id="UP000800200"/>
    </source>
</evidence>
<gene>
    <name evidence="2" type="ORF">K469DRAFT_696586</name>
</gene>